<protein>
    <submittedName>
        <fullName evidence="1">Uncharacterized protein</fullName>
    </submittedName>
</protein>
<dbReference type="SUPFAM" id="SSF141694">
    <property type="entry name" value="AF2212/PG0164-like"/>
    <property type="match status" value="1"/>
</dbReference>
<evidence type="ECO:0000313" key="2">
    <source>
        <dbReference type="Proteomes" id="UP000214646"/>
    </source>
</evidence>
<name>A0A225DN85_9BACT</name>
<proteinExistence type="predicted"/>
<organism evidence="1 2">
    <name type="scientific">Fimbriiglobus ruber</name>
    <dbReference type="NCBI Taxonomy" id="1908690"/>
    <lineage>
        <taxon>Bacteria</taxon>
        <taxon>Pseudomonadati</taxon>
        <taxon>Planctomycetota</taxon>
        <taxon>Planctomycetia</taxon>
        <taxon>Gemmatales</taxon>
        <taxon>Gemmataceae</taxon>
        <taxon>Fimbriiglobus</taxon>
    </lineage>
</organism>
<dbReference type="RefSeq" id="WP_088253865.1">
    <property type="nucleotide sequence ID" value="NZ_NIDE01000004.1"/>
</dbReference>
<gene>
    <name evidence="1" type="ORF">FRUB_02527</name>
</gene>
<evidence type="ECO:0000313" key="1">
    <source>
        <dbReference type="EMBL" id="OWK42930.1"/>
    </source>
</evidence>
<accession>A0A225DN85</accession>
<reference evidence="2" key="1">
    <citation type="submission" date="2017-06" db="EMBL/GenBank/DDBJ databases">
        <title>Genome analysis of Fimbriiglobus ruber SP5, the first member of the order Planctomycetales with confirmed chitinolytic capability.</title>
        <authorList>
            <person name="Ravin N.V."/>
            <person name="Rakitin A.L."/>
            <person name="Ivanova A.A."/>
            <person name="Beletsky A.V."/>
            <person name="Kulichevskaya I.S."/>
            <person name="Mardanov A.V."/>
            <person name="Dedysh S.N."/>
        </authorList>
    </citation>
    <scope>NUCLEOTIDE SEQUENCE [LARGE SCALE GENOMIC DNA]</scope>
    <source>
        <strain evidence="2">SP5</strain>
    </source>
</reference>
<dbReference type="EMBL" id="NIDE01000004">
    <property type="protein sequence ID" value="OWK42930.1"/>
    <property type="molecule type" value="Genomic_DNA"/>
</dbReference>
<dbReference type="Proteomes" id="UP000214646">
    <property type="component" value="Unassembled WGS sequence"/>
</dbReference>
<keyword evidence="2" id="KW-1185">Reference proteome</keyword>
<dbReference type="AlphaFoldDB" id="A0A225DN85"/>
<sequence length="84" mass="9408">MNGTVKNGVIVPDESLSLPEGARVRFEVEEVFEYPHPMATYDREKELTVLRESIEDLRAGHGSGAREFLKQLAIERGLPLEPGE</sequence>
<comment type="caution">
    <text evidence="1">The sequence shown here is derived from an EMBL/GenBank/DDBJ whole genome shotgun (WGS) entry which is preliminary data.</text>
</comment>